<dbReference type="InParanoid" id="A0A162Q5A8"/>
<dbReference type="GeneID" id="28991261"/>
<dbReference type="AlphaFoldDB" id="A0A162Q5A8"/>
<proteinExistence type="predicted"/>
<sequence length="534" mass="59520">MTTKLSGTKLCNLCQSVCQCVSLSPSGPQPHHEDSGCNNCFLSGPPIHKAFDWNDLSLLSQQHQHVLFVNASNTRWDCTLGIHTAHGYWTHEEAKISYPHQQHYINGVPQQARQLTCLPSDTTGHKDLKIVSLPWSLIGCTAYCREGQCHCQSEILPDFYKEPLENLQGNVQYSTVNMETIQYMAGELDGDLGGSDLAECHMVSPSPEDVSGFSPNSEQSVYSFRLSQDPMVIEELDVEAHHIQTIKRKFDNTDLTDESVLLLIDSALTNTPTNHIYQWGQHLFIAWALQQAVSLTEFILQDLINFLVYQHNEGFGMSTIKNHYTAALKLHTNPESLRFHEDVWTVFSCLALQASPLRQSRPSIDLAPTLNHVASIVSITSTSLAPLLRKTVFLIVMAAFIHPSNLACLQLLDHPQASTAHPPECLFVNAHQSTNSVQVSIISSWLCSLLQLSMHEPVLVQSIASTLALKRDMSLDNIVTLGNWSSHKVFQQHYNRNHILSADFTNVVLRPLASILVLGLVVLTVVHSDLENIL</sequence>
<gene>
    <name evidence="1" type="ORF">PHYBLDRAFT_140217</name>
</gene>
<dbReference type="RefSeq" id="XP_018298256.1">
    <property type="nucleotide sequence ID" value="XM_018430355.1"/>
</dbReference>
<keyword evidence="2" id="KW-1185">Reference proteome</keyword>
<dbReference type="Proteomes" id="UP000077315">
    <property type="component" value="Unassembled WGS sequence"/>
</dbReference>
<dbReference type="OrthoDB" id="5588333at2759"/>
<evidence type="ECO:0000313" key="2">
    <source>
        <dbReference type="Proteomes" id="UP000077315"/>
    </source>
</evidence>
<evidence type="ECO:0000313" key="1">
    <source>
        <dbReference type="EMBL" id="OAD80216.1"/>
    </source>
</evidence>
<protein>
    <submittedName>
        <fullName evidence="1">Uncharacterized protein</fullName>
    </submittedName>
</protein>
<dbReference type="EMBL" id="KV440972">
    <property type="protein sequence ID" value="OAD80216.1"/>
    <property type="molecule type" value="Genomic_DNA"/>
</dbReference>
<organism evidence="1 2">
    <name type="scientific">Phycomyces blakesleeanus (strain ATCC 8743b / DSM 1359 / FGSC 10004 / NBRC 33097 / NRRL 1555)</name>
    <dbReference type="NCBI Taxonomy" id="763407"/>
    <lineage>
        <taxon>Eukaryota</taxon>
        <taxon>Fungi</taxon>
        <taxon>Fungi incertae sedis</taxon>
        <taxon>Mucoromycota</taxon>
        <taxon>Mucoromycotina</taxon>
        <taxon>Mucoromycetes</taxon>
        <taxon>Mucorales</taxon>
        <taxon>Phycomycetaceae</taxon>
        <taxon>Phycomyces</taxon>
    </lineage>
</organism>
<accession>A0A162Q5A8</accession>
<reference evidence="2" key="1">
    <citation type="submission" date="2015-06" db="EMBL/GenBank/DDBJ databases">
        <title>Expansion of signal transduction pathways in fungi by whole-genome duplication.</title>
        <authorList>
            <consortium name="DOE Joint Genome Institute"/>
            <person name="Corrochano L.M."/>
            <person name="Kuo A."/>
            <person name="Marcet-Houben M."/>
            <person name="Polaino S."/>
            <person name="Salamov A."/>
            <person name="Villalobos J.M."/>
            <person name="Alvarez M.I."/>
            <person name="Avalos J."/>
            <person name="Benito E.P."/>
            <person name="Benoit I."/>
            <person name="Burger G."/>
            <person name="Camino L.P."/>
            <person name="Canovas D."/>
            <person name="Cerda-Olmedo E."/>
            <person name="Cheng J.-F."/>
            <person name="Dominguez A."/>
            <person name="Elias M."/>
            <person name="Eslava A.P."/>
            <person name="Glaser F."/>
            <person name="Grimwood J."/>
            <person name="Gutierrez G."/>
            <person name="Heitman J."/>
            <person name="Henrissat B."/>
            <person name="Iturriaga E.A."/>
            <person name="Lang B.F."/>
            <person name="Lavin J.L."/>
            <person name="Lee S."/>
            <person name="Li W."/>
            <person name="Lindquist E."/>
            <person name="Lopez-Garcia S."/>
            <person name="Luque E.M."/>
            <person name="Marcos A.T."/>
            <person name="Martin J."/>
            <person name="McCluskey K."/>
            <person name="Medina H.R."/>
            <person name="Miralles-Duran A."/>
            <person name="Miyazaki A."/>
            <person name="Munoz-Torres E."/>
            <person name="Oguiza J.A."/>
            <person name="Ohm R."/>
            <person name="Olmedo M."/>
            <person name="Orejas M."/>
            <person name="Ortiz-Castellanos L."/>
            <person name="Pisabarro A.G."/>
            <person name="Rodriguez-Romero J."/>
            <person name="Ruiz-Herrera J."/>
            <person name="Ruiz-Vazquez R."/>
            <person name="Sanz C."/>
            <person name="Schackwitz W."/>
            <person name="Schmutz J."/>
            <person name="Shahriari M."/>
            <person name="Shelest E."/>
            <person name="Silva-Franco F."/>
            <person name="Soanes D."/>
            <person name="Syed K."/>
            <person name="Tagua V.G."/>
            <person name="Talbot N.J."/>
            <person name="Thon M."/>
            <person name="De vries R.P."/>
            <person name="Wiebenga A."/>
            <person name="Yadav J.S."/>
            <person name="Braun E.L."/>
            <person name="Baker S."/>
            <person name="Garre V."/>
            <person name="Horwitz B."/>
            <person name="Torres-Martinez S."/>
            <person name="Idnurm A."/>
            <person name="Herrera-Estrella A."/>
            <person name="Gabaldon T."/>
            <person name="Grigoriev I.V."/>
        </authorList>
    </citation>
    <scope>NUCLEOTIDE SEQUENCE [LARGE SCALE GENOMIC DNA]</scope>
    <source>
        <strain evidence="2">NRRL 1555(-)</strain>
    </source>
</reference>
<name>A0A162Q5A8_PHYB8</name>
<dbReference type="VEuPathDB" id="FungiDB:PHYBLDRAFT_140217"/>